<dbReference type="GO" id="GO:0033786">
    <property type="term" value="F:heptose-1-phosphate adenylyltransferase activity"/>
    <property type="evidence" value="ECO:0007669"/>
    <property type="project" value="TreeGrafter"/>
</dbReference>
<gene>
    <name evidence="5" type="ORF">BC792_11655</name>
</gene>
<accession>A0A5S5D8N2</accession>
<dbReference type="Gene3D" id="3.40.1190.20">
    <property type="match status" value="1"/>
</dbReference>
<evidence type="ECO:0000259" key="4">
    <source>
        <dbReference type="Pfam" id="PF01467"/>
    </source>
</evidence>
<feature type="domain" description="Cytidyltransferase-like" evidence="4">
    <location>
        <begin position="353"/>
        <end position="482"/>
    </location>
</feature>
<dbReference type="Pfam" id="PF01467">
    <property type="entry name" value="CTP_transf_like"/>
    <property type="match status" value="1"/>
</dbReference>
<dbReference type="PANTHER" id="PTHR46969:SF1">
    <property type="entry name" value="BIFUNCTIONAL PROTEIN HLDE"/>
    <property type="match status" value="1"/>
</dbReference>
<dbReference type="RefSeq" id="WP_148909283.1">
    <property type="nucleotide sequence ID" value="NZ_VNHX01000016.1"/>
</dbReference>
<dbReference type="EMBL" id="VNHX01000016">
    <property type="protein sequence ID" value="TYP92453.1"/>
    <property type="molecule type" value="Genomic_DNA"/>
</dbReference>
<dbReference type="GO" id="GO:0033785">
    <property type="term" value="F:heptose 7-phosphate kinase activity"/>
    <property type="evidence" value="ECO:0007669"/>
    <property type="project" value="TreeGrafter"/>
</dbReference>
<dbReference type="InterPro" id="IPR014729">
    <property type="entry name" value="Rossmann-like_a/b/a_fold"/>
</dbReference>
<dbReference type="AlphaFoldDB" id="A0A5S5D8N2"/>
<keyword evidence="5" id="KW-0808">Transferase</keyword>
<comment type="caution">
    <text evidence="5">The sequence shown here is derived from an EMBL/GenBank/DDBJ whole genome shotgun (WGS) entry which is preliminary data.</text>
</comment>
<evidence type="ECO:0000313" key="6">
    <source>
        <dbReference type="Proteomes" id="UP000325105"/>
    </source>
</evidence>
<dbReference type="InterPro" id="IPR011611">
    <property type="entry name" value="PfkB_dom"/>
</dbReference>
<evidence type="ECO:0000256" key="1">
    <source>
        <dbReference type="ARBA" id="ARBA00023268"/>
    </source>
</evidence>
<dbReference type="SUPFAM" id="SSF53613">
    <property type="entry name" value="Ribokinase-like"/>
    <property type="match status" value="1"/>
</dbReference>
<reference evidence="5 6" key="1">
    <citation type="submission" date="2019-07" db="EMBL/GenBank/DDBJ databases">
        <title>Genomic Encyclopedia of Archaeal and Bacterial Type Strains, Phase II (KMG-II): from individual species to whole genera.</title>
        <authorList>
            <person name="Goeker M."/>
        </authorList>
    </citation>
    <scope>NUCLEOTIDE SEQUENCE [LARGE SCALE GENOMIC DNA]</scope>
    <source>
        <strain evidence="5 6">DSM 18850</strain>
    </source>
</reference>
<dbReference type="InterPro" id="IPR004821">
    <property type="entry name" value="Cyt_trans-like"/>
</dbReference>
<dbReference type="PANTHER" id="PTHR46969">
    <property type="entry name" value="BIFUNCTIONAL PROTEIN HLDE"/>
    <property type="match status" value="1"/>
</dbReference>
<keyword evidence="1" id="KW-0511">Multifunctional enzyme</keyword>
<evidence type="ECO:0000313" key="5">
    <source>
        <dbReference type="EMBL" id="TYP92453.1"/>
    </source>
</evidence>
<keyword evidence="2" id="KW-0119">Carbohydrate metabolism</keyword>
<dbReference type="Gene3D" id="3.40.50.620">
    <property type="entry name" value="HUPs"/>
    <property type="match status" value="1"/>
</dbReference>
<dbReference type="SUPFAM" id="SSF52374">
    <property type="entry name" value="Nucleotidylyl transferase"/>
    <property type="match status" value="1"/>
</dbReference>
<dbReference type="InterPro" id="IPR029056">
    <property type="entry name" value="Ribokinase-like"/>
</dbReference>
<evidence type="ECO:0000259" key="3">
    <source>
        <dbReference type="Pfam" id="PF00294"/>
    </source>
</evidence>
<sequence>MNARIDNIIQQFKSKKVLVLGDFMLDVYIDGQCSRLAPEASVPILDVQKQTACLGGAGNVVFNLRKLGARVNYVTILGQDDSAKTAIGLLQDQCLDGLFIHFTSLSPTLTKTRLRMDGQYIYRFDHGKKIVADPQITKAYLADVRRAYQESDAVLIADYNKGSISPAVLKLLIQLKSEDNKVFAVDCKDYERYKALEPTMIKPNYQEARNIVREDAEDDRVQQASRWSRQIWKRSNAQLVALSLDKDGVLLSQEGALLFHYPVEQIATKNVAGAGDTLLAALLLSHLSGASPYEAVSIACTAASIGIRKTETAHCTFPELQFGMLETNDKVLTDLEDVSCVSGTLRAQKRIVFTNGCFDIFHSGHAHYLRQARELGDVLIVGINTDESVRRIKGANRPVNTLADRIEVLKQMQCVDFIVPFGSQEDDTPVPLIEAVRPHIFVKGEDYKDHKLPESELLDKLGTEVRFMPYVPHQSTTKIIERVQQKDMVLLKRIS</sequence>
<dbReference type="Pfam" id="PF00294">
    <property type="entry name" value="PfkB"/>
    <property type="match status" value="1"/>
</dbReference>
<dbReference type="OrthoDB" id="9802794at2"/>
<keyword evidence="5" id="KW-0418">Kinase</keyword>
<evidence type="ECO:0000256" key="2">
    <source>
        <dbReference type="ARBA" id="ARBA00023277"/>
    </source>
</evidence>
<proteinExistence type="predicted"/>
<name>A0A5S5D8N2_9SPHI</name>
<organism evidence="5 6">
    <name type="scientific">Sphingobacterium allocomposti</name>
    <dbReference type="NCBI Taxonomy" id="415956"/>
    <lineage>
        <taxon>Bacteria</taxon>
        <taxon>Pseudomonadati</taxon>
        <taxon>Bacteroidota</taxon>
        <taxon>Sphingobacteriia</taxon>
        <taxon>Sphingobacteriales</taxon>
        <taxon>Sphingobacteriaceae</taxon>
        <taxon>Sphingobacterium</taxon>
    </lineage>
</organism>
<dbReference type="NCBIfam" id="TIGR00125">
    <property type="entry name" value="cyt_tran_rel"/>
    <property type="match status" value="1"/>
</dbReference>
<dbReference type="Proteomes" id="UP000325105">
    <property type="component" value="Unassembled WGS sequence"/>
</dbReference>
<dbReference type="GO" id="GO:0005829">
    <property type="term" value="C:cytosol"/>
    <property type="evidence" value="ECO:0007669"/>
    <property type="project" value="TreeGrafter"/>
</dbReference>
<keyword evidence="6" id="KW-1185">Reference proteome</keyword>
<protein>
    <submittedName>
        <fullName evidence="5">D-beta-D-heptose 7-phosphate kinase/D-beta-D-heptose 1-phosphate adenosyltransferase</fullName>
    </submittedName>
</protein>
<feature type="domain" description="Carbohydrate kinase PfkB" evidence="3">
    <location>
        <begin position="15"/>
        <end position="315"/>
    </location>
</feature>